<evidence type="ECO:0000256" key="1">
    <source>
        <dbReference type="ARBA" id="ARBA00010088"/>
    </source>
</evidence>
<evidence type="ECO:0008006" key="8">
    <source>
        <dbReference type="Google" id="ProtNLM"/>
    </source>
</evidence>
<dbReference type="Pfam" id="PF00561">
    <property type="entry name" value="Abhydrolase_1"/>
    <property type="match status" value="1"/>
</dbReference>
<keyword evidence="3" id="KW-0732">Signal</keyword>
<protein>
    <recommendedName>
        <fullName evidence="8">Alpha/beta-hydrolase</fullName>
    </recommendedName>
</protein>
<dbReference type="Pfam" id="PF08386">
    <property type="entry name" value="Abhydrolase_4"/>
    <property type="match status" value="1"/>
</dbReference>
<keyword evidence="2" id="KW-0378">Hydrolase</keyword>
<dbReference type="InterPro" id="IPR029058">
    <property type="entry name" value="AB_hydrolase_fold"/>
</dbReference>
<accession>A0AAD2HS08</accession>
<dbReference type="Gene3D" id="3.40.50.1820">
    <property type="entry name" value="alpha/beta hydrolase"/>
    <property type="match status" value="1"/>
</dbReference>
<dbReference type="AlphaFoldDB" id="A0AAD2HS08"/>
<proteinExistence type="inferred from homology"/>
<dbReference type="InterPro" id="IPR000073">
    <property type="entry name" value="AB_hydrolase_1"/>
</dbReference>
<evidence type="ECO:0000256" key="3">
    <source>
        <dbReference type="SAM" id="SignalP"/>
    </source>
</evidence>
<dbReference type="PANTHER" id="PTHR43248">
    <property type="entry name" value="2-SUCCINYL-6-HYDROXY-2,4-CYCLOHEXADIENE-1-CARBOXYLATE SYNTHASE"/>
    <property type="match status" value="1"/>
</dbReference>
<dbReference type="Proteomes" id="UP001295794">
    <property type="component" value="Unassembled WGS sequence"/>
</dbReference>
<dbReference type="InterPro" id="IPR013595">
    <property type="entry name" value="Pept_S33_TAP-like_C"/>
</dbReference>
<gene>
    <name evidence="6" type="ORF">MYCIT1_LOCUS30016</name>
</gene>
<evidence type="ECO:0000313" key="6">
    <source>
        <dbReference type="EMBL" id="CAK5279768.1"/>
    </source>
</evidence>
<comment type="similarity">
    <text evidence="1">Belongs to the peptidase S33 family.</text>
</comment>
<dbReference type="PANTHER" id="PTHR43248:SF25">
    <property type="entry name" value="AB HYDROLASE-1 DOMAIN-CONTAINING PROTEIN-RELATED"/>
    <property type="match status" value="1"/>
</dbReference>
<evidence type="ECO:0000313" key="7">
    <source>
        <dbReference type="Proteomes" id="UP001295794"/>
    </source>
</evidence>
<dbReference type="EMBL" id="CAVNYO010000440">
    <property type="protein sequence ID" value="CAK5279768.1"/>
    <property type="molecule type" value="Genomic_DNA"/>
</dbReference>
<dbReference type="InterPro" id="IPR051601">
    <property type="entry name" value="Serine_prot/Carboxylest_S33"/>
</dbReference>
<evidence type="ECO:0000256" key="2">
    <source>
        <dbReference type="ARBA" id="ARBA00022801"/>
    </source>
</evidence>
<reference evidence="6" key="1">
    <citation type="submission" date="2023-11" db="EMBL/GenBank/DDBJ databases">
        <authorList>
            <person name="De Vega J J."/>
            <person name="De Vega J J."/>
        </authorList>
    </citation>
    <scope>NUCLEOTIDE SEQUENCE</scope>
</reference>
<dbReference type="SUPFAM" id="SSF53474">
    <property type="entry name" value="alpha/beta-Hydrolases"/>
    <property type="match status" value="1"/>
</dbReference>
<comment type="caution">
    <text evidence="6">The sequence shown here is derived from an EMBL/GenBank/DDBJ whole genome shotgun (WGS) entry which is preliminary data.</text>
</comment>
<organism evidence="6 7">
    <name type="scientific">Mycena citricolor</name>
    <dbReference type="NCBI Taxonomy" id="2018698"/>
    <lineage>
        <taxon>Eukaryota</taxon>
        <taxon>Fungi</taxon>
        <taxon>Dikarya</taxon>
        <taxon>Basidiomycota</taxon>
        <taxon>Agaricomycotina</taxon>
        <taxon>Agaricomycetes</taxon>
        <taxon>Agaricomycetidae</taxon>
        <taxon>Agaricales</taxon>
        <taxon>Marasmiineae</taxon>
        <taxon>Mycenaceae</taxon>
        <taxon>Mycena</taxon>
    </lineage>
</organism>
<feature type="domain" description="AB hydrolase-1" evidence="4">
    <location>
        <begin position="84"/>
        <end position="270"/>
    </location>
</feature>
<keyword evidence="7" id="KW-1185">Reference proteome</keyword>
<name>A0AAD2HS08_9AGAR</name>
<feature type="chain" id="PRO_5042200564" description="Alpha/beta-hydrolase" evidence="3">
    <location>
        <begin position="24"/>
        <end position="548"/>
    </location>
</feature>
<evidence type="ECO:0000259" key="4">
    <source>
        <dbReference type="Pfam" id="PF00561"/>
    </source>
</evidence>
<evidence type="ECO:0000259" key="5">
    <source>
        <dbReference type="Pfam" id="PF08386"/>
    </source>
</evidence>
<feature type="domain" description="Peptidase S33 tripeptidyl aminopeptidase-like C-terminal" evidence="5">
    <location>
        <begin position="409"/>
        <end position="509"/>
    </location>
</feature>
<feature type="signal peptide" evidence="3">
    <location>
        <begin position="1"/>
        <end position="23"/>
    </location>
</feature>
<sequence>MLRKLSMYSRLLVVTIAAARIHAQTDFDWQSLPATAALSWVPCYSTLQCAQLEVPLDYTSDAGNASIAIVRLPSTSPADQYKGPILFNPGGPGGSGVSAIVGVGQQFADFLGPEFDIVGFDPRGVANSRPAVSFFETAAERAFWTPPDLNLRYPSYNASPAVIPNQWAQYQLIGQQAVKTDTGDWLKHISTDNVARDMLEIVKAFGQDKLMYWGVSYGTVLGQTFATLFPDNVGRMVIDGVLDGEAWYSANLTEAMTDTDKTLQAFYDGCVAAGPAACDFYAPTAAEIAANLTSLVESIAAQPIPVLNNVSHGIIDFSWIRNLIFAATYSPYDSYSTFATQLAQLAAGQPDATYAAHQSAQFECGDDNTAAGNIFESEIATTCNDAVAVTDRIPELRAFYENEAKLSSFADIWAEWRVWCSGWRIHRPGRFSGPVGANTSYPLLVIGNTADPITPLQWARKASTLFPGSVLLTQNSPGHTSIVAASACTHGAMQAYFVNGTLPASGTVCQVDIPLFPPRTSARSVQGKVVDQVTKIADVVLPMIRRTR</sequence>
<dbReference type="GO" id="GO:0016787">
    <property type="term" value="F:hydrolase activity"/>
    <property type="evidence" value="ECO:0007669"/>
    <property type="project" value="UniProtKB-KW"/>
</dbReference>